<dbReference type="RefSeq" id="WP_156743676.1">
    <property type="nucleotide sequence ID" value="NZ_CACRYJ010000069.1"/>
</dbReference>
<dbReference type="InterPro" id="IPR023299">
    <property type="entry name" value="ATPase_P-typ_cyto_dom_N"/>
</dbReference>
<keyword evidence="5 6" id="KW-0472">Membrane</keyword>
<dbReference type="Pfam" id="PF00122">
    <property type="entry name" value="E1-E2_ATPase"/>
    <property type="match status" value="1"/>
</dbReference>
<dbReference type="Gene3D" id="3.40.50.1000">
    <property type="entry name" value="HAD superfamily/HAD-like"/>
    <property type="match status" value="1"/>
</dbReference>
<name>A0A7M4DSH2_9MICO</name>
<dbReference type="SFLD" id="SFLDF00027">
    <property type="entry name" value="p-type_atpase"/>
    <property type="match status" value="1"/>
</dbReference>
<comment type="subcellular location">
    <subcellularLocation>
        <location evidence="1">Cell membrane</location>
        <topology evidence="1">Multi-pass membrane protein</topology>
    </subcellularLocation>
</comment>
<dbReference type="InterPro" id="IPR001757">
    <property type="entry name" value="P_typ_ATPase"/>
</dbReference>
<dbReference type="SUPFAM" id="SSF81665">
    <property type="entry name" value="Calcium ATPase, transmembrane domain M"/>
    <property type="match status" value="1"/>
</dbReference>
<proteinExistence type="predicted"/>
<feature type="transmembrane region" description="Helical" evidence="6">
    <location>
        <begin position="637"/>
        <end position="658"/>
    </location>
</feature>
<dbReference type="PANTHER" id="PTHR42861">
    <property type="entry name" value="CALCIUM-TRANSPORTING ATPASE"/>
    <property type="match status" value="1"/>
</dbReference>
<feature type="transmembrane region" description="Helical" evidence="6">
    <location>
        <begin position="610"/>
        <end position="631"/>
    </location>
</feature>
<feature type="transmembrane region" description="Helical" evidence="6">
    <location>
        <begin position="254"/>
        <end position="283"/>
    </location>
</feature>
<keyword evidence="4 6" id="KW-1133">Transmembrane helix</keyword>
<dbReference type="AlphaFoldDB" id="A0A7M4DSH2"/>
<evidence type="ECO:0000256" key="1">
    <source>
        <dbReference type="ARBA" id="ARBA00004651"/>
    </source>
</evidence>
<dbReference type="GO" id="GO:0005524">
    <property type="term" value="F:ATP binding"/>
    <property type="evidence" value="ECO:0007669"/>
    <property type="project" value="InterPro"/>
</dbReference>
<dbReference type="GO" id="GO:0016887">
    <property type="term" value="F:ATP hydrolysis activity"/>
    <property type="evidence" value="ECO:0007669"/>
    <property type="project" value="InterPro"/>
</dbReference>
<feature type="domain" description="P-type ATPase A" evidence="7">
    <location>
        <begin position="98"/>
        <end position="197"/>
    </location>
</feature>
<keyword evidence="2 6" id="KW-0812">Transmembrane</keyword>
<dbReference type="Gene3D" id="2.70.150.10">
    <property type="entry name" value="Calcium-transporting ATPase, cytoplasmic transduction domain A"/>
    <property type="match status" value="1"/>
</dbReference>
<dbReference type="InterPro" id="IPR059000">
    <property type="entry name" value="ATPase_P-type_domA"/>
</dbReference>
<accession>A0A7M4DSH2</accession>
<feature type="transmembrane region" description="Helical" evidence="6">
    <location>
        <begin position="760"/>
        <end position="780"/>
    </location>
</feature>
<dbReference type="SUPFAM" id="SSF81653">
    <property type="entry name" value="Calcium ATPase, transduction domain A"/>
    <property type="match status" value="1"/>
</dbReference>
<protein>
    <submittedName>
        <fullName evidence="8">Calcium-transporting ATPase 1</fullName>
        <ecNumber evidence="8">3.6.3.8</ecNumber>
    </submittedName>
</protein>
<dbReference type="InterPro" id="IPR044492">
    <property type="entry name" value="P_typ_ATPase_HD_dom"/>
</dbReference>
<feature type="transmembrane region" description="Helical" evidence="6">
    <location>
        <begin position="729"/>
        <end position="748"/>
    </location>
</feature>
<evidence type="ECO:0000256" key="6">
    <source>
        <dbReference type="SAM" id="Phobius"/>
    </source>
</evidence>
<dbReference type="PRINTS" id="PR00119">
    <property type="entry name" value="CATATPASE"/>
</dbReference>
<feature type="transmembrane region" description="Helical" evidence="6">
    <location>
        <begin position="43"/>
        <end position="61"/>
    </location>
</feature>
<feature type="transmembrane region" description="Helical" evidence="6">
    <location>
        <begin position="698"/>
        <end position="717"/>
    </location>
</feature>
<organism evidence="8 9">
    <name type="scientific">Occultella aeris</name>
    <dbReference type="NCBI Taxonomy" id="2761496"/>
    <lineage>
        <taxon>Bacteria</taxon>
        <taxon>Bacillati</taxon>
        <taxon>Actinomycetota</taxon>
        <taxon>Actinomycetes</taxon>
        <taxon>Micrococcales</taxon>
        <taxon>Ruaniaceae</taxon>
        <taxon>Occultella</taxon>
    </lineage>
</organism>
<keyword evidence="3" id="KW-1278">Translocase</keyword>
<dbReference type="GO" id="GO:0005886">
    <property type="term" value="C:plasma membrane"/>
    <property type="evidence" value="ECO:0007669"/>
    <property type="project" value="UniProtKB-SubCell"/>
</dbReference>
<dbReference type="NCBIfam" id="TIGR01494">
    <property type="entry name" value="ATPase_P-type"/>
    <property type="match status" value="2"/>
</dbReference>
<reference evidence="8 9" key="1">
    <citation type="submission" date="2019-11" db="EMBL/GenBank/DDBJ databases">
        <authorList>
            <person name="Criscuolo A."/>
        </authorList>
    </citation>
    <scope>NUCLEOTIDE SEQUENCE [LARGE SCALE GENOMIC DNA]</scope>
    <source>
        <strain evidence="8">CIP111667</strain>
    </source>
</reference>
<evidence type="ECO:0000256" key="4">
    <source>
        <dbReference type="ARBA" id="ARBA00022989"/>
    </source>
</evidence>
<dbReference type="PRINTS" id="PR00120">
    <property type="entry name" value="HATPASE"/>
</dbReference>
<gene>
    <name evidence="8" type="primary">yoaB</name>
    <name evidence="8" type="ORF">HALOF300_05120</name>
</gene>
<dbReference type="Pfam" id="PF00702">
    <property type="entry name" value="Hydrolase"/>
    <property type="match status" value="1"/>
</dbReference>
<dbReference type="InterPro" id="IPR023214">
    <property type="entry name" value="HAD_sf"/>
</dbReference>
<dbReference type="Proteomes" id="UP000419743">
    <property type="component" value="Unassembled WGS sequence"/>
</dbReference>
<keyword evidence="9" id="KW-1185">Reference proteome</keyword>
<dbReference type="SUPFAM" id="SSF56784">
    <property type="entry name" value="HAD-like"/>
    <property type="match status" value="1"/>
</dbReference>
<feature type="transmembrane region" description="Helical" evidence="6">
    <location>
        <begin position="214"/>
        <end position="234"/>
    </location>
</feature>
<feature type="transmembrane region" description="Helical" evidence="6">
    <location>
        <begin position="670"/>
        <end position="692"/>
    </location>
</feature>
<dbReference type="InterPro" id="IPR023298">
    <property type="entry name" value="ATPase_P-typ_TM_dom_sf"/>
</dbReference>
<evidence type="ECO:0000256" key="2">
    <source>
        <dbReference type="ARBA" id="ARBA00022692"/>
    </source>
</evidence>
<dbReference type="SFLD" id="SFLDS00003">
    <property type="entry name" value="Haloacid_Dehalogenase"/>
    <property type="match status" value="1"/>
</dbReference>
<keyword evidence="8" id="KW-0378">Hydrolase</keyword>
<sequence length="799" mass="82984">MSTTETPLGLTAADVAARVARGEVNVAPESSSRSLAAIIRGNLFTLFNAILGIALVVVLLVGSWQDAVFGFVLLSNALIGGLTEYRAKRTLDRLAILDAPNATVLRDGAEQVVDLHGIVTDDILVLRLGDQVPADGEVLTSRGAEIDESMLTGESEPVDKRPGDEVLSGSAVVAGSAVVRATRVGTAGYANQLTAQVRRFSLVNSELRSGINRILVYVSWAIVPIAILLVWSQIRHHGGLDLALADGTWRNAVVSAVAGVVGMVPEGLVLLTSINFALAAIVLARRKVLVQELPAVEVLARVDVLCLDKTGTLTDGTVGLTDLIELTPVPGAREALAALAADPDANASAAAIAAGVTDVPAAPAQVLVPFSSARKWSAHRTDAGAWVFGAPEVLLEAGDGVLQQVRDLADTGARVLLLAAAPADALTGAAAEGGPPRGLRPAYLVVLREHVRPDAAQTLAYFAAQGVTVKVISGDNPATVAAIAGAVGLGGDGGRPVTGVDARTLPEDGEALADVVTSEQVFGRVTPEQKRAFVHALQSRGHTVAMTGDGVNDALALKDADLGIAMGSGAAATKAVARLVLLDGRFATLPGVVDEGRRVIANMERVASLFLNKTTYAVLLAIVVAITAWPYPFLPRHLTLVGALTIGTPAFFLALAPSRQRYVPGFLHRVLMLAIPCGIASALAVLVVYGTLHARDAGLQANTGATLTLVIMGLWLLGALARPWNWWRVALFAAMAAGAVLAIAVPFVRDFFALEVPEPFTAVLVAVTAAVGCVAIEVTYRRRKAHPGAAEVHSLAEVR</sequence>
<dbReference type="PROSITE" id="PS00154">
    <property type="entry name" value="ATPASE_E1_E2"/>
    <property type="match status" value="1"/>
</dbReference>
<dbReference type="Gene3D" id="1.20.1110.10">
    <property type="entry name" value="Calcium-transporting ATPase, transmembrane domain"/>
    <property type="match status" value="1"/>
</dbReference>
<feature type="transmembrane region" description="Helical" evidence="6">
    <location>
        <begin position="67"/>
        <end position="85"/>
    </location>
</feature>
<dbReference type="SFLD" id="SFLDG00002">
    <property type="entry name" value="C1.7:_P-type_atpase_like"/>
    <property type="match status" value="1"/>
</dbReference>
<evidence type="ECO:0000259" key="7">
    <source>
        <dbReference type="Pfam" id="PF00122"/>
    </source>
</evidence>
<dbReference type="EC" id="3.6.3.8" evidence="8"/>
<dbReference type="InterPro" id="IPR008250">
    <property type="entry name" value="ATPase_P-typ_transduc_dom_A_sf"/>
</dbReference>
<dbReference type="EMBL" id="CACRYJ010000069">
    <property type="protein sequence ID" value="VZO40416.1"/>
    <property type="molecule type" value="Genomic_DNA"/>
</dbReference>
<dbReference type="Gene3D" id="3.40.1110.10">
    <property type="entry name" value="Calcium-transporting ATPase, cytoplasmic domain N"/>
    <property type="match status" value="1"/>
</dbReference>
<dbReference type="InterPro" id="IPR036412">
    <property type="entry name" value="HAD-like_sf"/>
</dbReference>
<dbReference type="InterPro" id="IPR018303">
    <property type="entry name" value="ATPase_P-typ_P_site"/>
</dbReference>
<evidence type="ECO:0000313" key="9">
    <source>
        <dbReference type="Proteomes" id="UP000419743"/>
    </source>
</evidence>
<evidence type="ECO:0000313" key="8">
    <source>
        <dbReference type="EMBL" id="VZO40416.1"/>
    </source>
</evidence>
<evidence type="ECO:0000256" key="3">
    <source>
        <dbReference type="ARBA" id="ARBA00022967"/>
    </source>
</evidence>
<evidence type="ECO:0000256" key="5">
    <source>
        <dbReference type="ARBA" id="ARBA00023136"/>
    </source>
</evidence>
<comment type="caution">
    <text evidence="8">The sequence shown here is derived from an EMBL/GenBank/DDBJ whole genome shotgun (WGS) entry which is preliminary data.</text>
</comment>